<dbReference type="InterPro" id="IPR009078">
    <property type="entry name" value="Ferritin-like_SF"/>
</dbReference>
<evidence type="ECO:0000256" key="3">
    <source>
        <dbReference type="PIRSR" id="PIRSR607760-2"/>
    </source>
</evidence>
<keyword evidence="3" id="KW-0106">Calcium</keyword>
<feature type="binding site" evidence="2">
    <location>
        <position position="21"/>
    </location>
    <ligand>
        <name>Mn(2+)</name>
        <dbReference type="ChEBI" id="CHEBI:29035"/>
        <label>1</label>
    </ligand>
</feature>
<feature type="binding site" evidence="3">
    <location>
        <position position="42"/>
    </location>
    <ligand>
        <name>Ca(2+)</name>
        <dbReference type="ChEBI" id="CHEBI:29108"/>
    </ligand>
</feature>
<sequence length="172" mass="18270">MLTNPGLANLLLEQFGGPQGELAAACRYFTRGLSDDDPGRKDMLMDIATEELSHLEIIGTLVGMLNKGAKGATAERHRARRNSIVRSPPTAMTAILHPCCTAAVPADQLGGRAVDGGLLIPSANPTADLRSNVAAEARAKIVYERLINVTDDPGVKDALAFLMTREAAHRSL</sequence>
<dbReference type="Pfam" id="PF05067">
    <property type="entry name" value="Mn_catalase"/>
    <property type="match status" value="1"/>
</dbReference>
<protein>
    <submittedName>
        <fullName evidence="4">Manganese catalase family protein</fullName>
    </submittedName>
</protein>
<dbReference type="EMBL" id="JAGETN010000036">
    <property type="protein sequence ID" value="MBO2025816.1"/>
    <property type="molecule type" value="Genomic_DNA"/>
</dbReference>
<accession>A0A939SVW4</accession>
<dbReference type="Gene3D" id="1.20.1260.10">
    <property type="match status" value="1"/>
</dbReference>
<name>A0A939SVW4_KLEPN</name>
<evidence type="ECO:0000313" key="4">
    <source>
        <dbReference type="EMBL" id="MBO2025816.1"/>
    </source>
</evidence>
<comment type="cofactor">
    <cofactor evidence="2">
        <name>Mn(2+)</name>
        <dbReference type="ChEBI" id="CHEBI:29035"/>
    </cofactor>
    <text evidence="2">Binds 2 manganese ions per subunit.</text>
</comment>
<dbReference type="InterPro" id="IPR007760">
    <property type="entry name" value="Mn_catalase"/>
</dbReference>
<keyword evidence="2" id="KW-0479">Metal-binding</keyword>
<dbReference type="InterPro" id="IPR012347">
    <property type="entry name" value="Ferritin-like"/>
</dbReference>
<evidence type="ECO:0000256" key="1">
    <source>
        <dbReference type="ARBA" id="ARBA00007644"/>
    </source>
</evidence>
<evidence type="ECO:0000256" key="2">
    <source>
        <dbReference type="PIRSR" id="PIRSR607760-1"/>
    </source>
</evidence>
<dbReference type="AlphaFoldDB" id="A0A939SVW4"/>
<comment type="cofactor">
    <cofactor evidence="3">
        <name>Ca(2+)</name>
        <dbReference type="ChEBI" id="CHEBI:29108"/>
    </cofactor>
    <text evidence="3">Binds 1 Ca(2+) ion per subunit.</text>
</comment>
<dbReference type="SUPFAM" id="SSF47240">
    <property type="entry name" value="Ferritin-like"/>
    <property type="match status" value="1"/>
</dbReference>
<reference evidence="4" key="1">
    <citation type="submission" date="2021-03" db="EMBL/GenBank/DDBJ databases">
        <title>Molecular epidemiology and mechanisms of colistin and carbapenem resistance in Enterobacteriaceae from clinical isolates, the environment and porcine samples in Pretoria, South Africa.</title>
        <authorList>
            <person name="Bogoshi D."/>
            <person name="Mbelle N.M."/>
            <person name="Naidoo V."/>
            <person name="Osei Sekyere J."/>
        </authorList>
    </citation>
    <scope>NUCLEOTIDE SEQUENCE</scope>
    <source>
        <strain evidence="4">C029</strain>
    </source>
</reference>
<evidence type="ECO:0000313" key="5">
    <source>
        <dbReference type="Proteomes" id="UP000664267"/>
    </source>
</evidence>
<gene>
    <name evidence="4" type="ORF">J4733_20285</name>
</gene>
<proteinExistence type="inferred from homology"/>
<organism evidence="4 5">
    <name type="scientific">Klebsiella pneumoniae</name>
    <dbReference type="NCBI Taxonomy" id="573"/>
    <lineage>
        <taxon>Bacteria</taxon>
        <taxon>Pseudomonadati</taxon>
        <taxon>Pseudomonadota</taxon>
        <taxon>Gammaproteobacteria</taxon>
        <taxon>Enterobacterales</taxon>
        <taxon>Enterobacteriaceae</taxon>
        <taxon>Klebsiella/Raoultella group</taxon>
        <taxon>Klebsiella</taxon>
        <taxon>Klebsiella pneumoniae complex</taxon>
    </lineage>
</organism>
<comment type="similarity">
    <text evidence="1">Belongs to the manganese catalase family.</text>
</comment>
<dbReference type="GO" id="GO:0046872">
    <property type="term" value="F:metal ion binding"/>
    <property type="evidence" value="ECO:0007669"/>
    <property type="project" value="UniProtKB-KW"/>
</dbReference>
<comment type="caution">
    <text evidence="4">The sequence shown here is derived from an EMBL/GenBank/DDBJ whole genome shotgun (WGS) entry which is preliminary data.</text>
</comment>
<dbReference type="Proteomes" id="UP000664267">
    <property type="component" value="Unassembled WGS sequence"/>
</dbReference>
<feature type="binding site" evidence="2">
    <location>
        <position position="51"/>
    </location>
    <ligand>
        <name>Mn(2+)</name>
        <dbReference type="ChEBI" id="CHEBI:29035"/>
        <label>1</label>
    </ligand>
</feature>
<feature type="binding site" evidence="3">
    <location>
        <position position="46"/>
    </location>
    <ligand>
        <name>Ca(2+)</name>
        <dbReference type="ChEBI" id="CHEBI:29108"/>
    </ligand>
</feature>
<keyword evidence="2" id="KW-0464">Manganese</keyword>
<feature type="binding site" evidence="2">
    <location>
        <position position="136"/>
    </location>
    <ligand>
        <name>Mn(2+)</name>
        <dbReference type="ChEBI" id="CHEBI:29035"/>
        <label>1</label>
    </ligand>
</feature>
<feature type="binding site" evidence="2">
    <location>
        <position position="169"/>
    </location>
    <ligand>
        <name>Mn(2+)</name>
        <dbReference type="ChEBI" id="CHEBI:29035"/>
        <label>1</label>
    </ligand>
</feature>
<feature type="binding site" evidence="2">
    <location>
        <position position="54"/>
    </location>
    <ligand>
        <name>Mn(2+)</name>
        <dbReference type="ChEBI" id="CHEBI:29035"/>
        <label>1</label>
    </ligand>
</feature>